<comment type="similarity">
    <text evidence="6">Belongs to the class-I aminoacyl-tRNA synthetase family.</text>
</comment>
<dbReference type="OrthoDB" id="10250478at2759"/>
<keyword evidence="5 6" id="KW-0030">Aminoacyl-tRNA synthetase</keyword>
<comment type="caution">
    <text evidence="8">The sequence shown here is derived from an EMBL/GenBank/DDBJ whole genome shotgun (WGS) entry which is preliminary data.</text>
</comment>
<evidence type="ECO:0000313" key="8">
    <source>
        <dbReference type="EMBL" id="ROT70503.1"/>
    </source>
</evidence>
<evidence type="ECO:0000313" key="9">
    <source>
        <dbReference type="Proteomes" id="UP000283509"/>
    </source>
</evidence>
<keyword evidence="3 6" id="KW-0067">ATP-binding</keyword>
<evidence type="ECO:0000256" key="4">
    <source>
        <dbReference type="ARBA" id="ARBA00022917"/>
    </source>
</evidence>
<keyword evidence="4 6" id="KW-0648">Protein biosynthesis</keyword>
<feature type="non-terminal residue" evidence="8">
    <location>
        <position position="1"/>
    </location>
</feature>
<keyword evidence="2 6" id="KW-0547">Nucleotide-binding</keyword>
<dbReference type="STRING" id="6689.A0A3R7M970"/>
<evidence type="ECO:0000256" key="2">
    <source>
        <dbReference type="ARBA" id="ARBA00022741"/>
    </source>
</evidence>
<name>A0A3R7M970_PENVA</name>
<evidence type="ECO:0000256" key="6">
    <source>
        <dbReference type="RuleBase" id="RU363037"/>
    </source>
</evidence>
<dbReference type="GO" id="GO:0005829">
    <property type="term" value="C:cytosol"/>
    <property type="evidence" value="ECO:0007669"/>
    <property type="project" value="TreeGrafter"/>
</dbReference>
<dbReference type="InterPro" id="IPR014729">
    <property type="entry name" value="Rossmann-like_a/b/a_fold"/>
</dbReference>
<accession>A0A3R7M970</accession>
<sequence length="709" mass="79281">TGRKKGEFSSNSWLKKRTMNPGRFVNGDFVLTDDQRNGLNFRFAPEPNGPLHIGHVTTFRTNFNCAVDNDGLMILRFDDTNPETASALYCCDAEEMLQWLGYDIGDFLTTFTSDYFEELLEYARTMIKSGLAYVCHEDSVGSAAASPWRDRPIEENIREFERMIDRAYPKGQAVLRLRYEDKHFKDPVAYRIKQGTHFKTKDKWVVYPTYDFSHPIVDSLETIAVSICTSEFAHHRDLYNWIQDRLDLPLVPQQEQPRLAIENVLLSKRKLISLHSKGLLRDMADPRLATLAGLRSRGIPPSAIQKFVAQGFREFSHLLDITRRELLPGAKAYKMVLDPLCCQVINYSDLKKHNGNPQEPLIKPYFFISGLDFVDEDTPEGSPSRFLSRNRPASLFGLPYRITVRNVERRDGKVQALAVTLTPNKKSSHIRSLVWVPDPCSATLVYVNQVFKGSDQEPAPLLYAPVFVEPEFFSPVKTGRRFIYGQTFRAVNIGYVTSPLQPPPRSLLVRVRPLCCSPFTLTVEGTHLRLFSASPSLPCSLPPSPVPSSLPCSLPPSLHFPSLHPLFPSSLPSASLPPSPVPFLPPLFPSSPSPVPSLPLLFPPPSSPPLPPSLPSFLPPPCSLPPSPTHASWARGYYCPTSAGPSTAARCGKRLGCLLRVFCRFPASSTRRGHGVGAFLGSGRAKREAIREAFRSHRGAESTVLFIRR</sequence>
<reference evidence="8 9" key="1">
    <citation type="submission" date="2018-04" db="EMBL/GenBank/DDBJ databases">
        <authorList>
            <person name="Zhang X."/>
            <person name="Yuan J."/>
            <person name="Li F."/>
            <person name="Xiang J."/>
        </authorList>
    </citation>
    <scope>NUCLEOTIDE SEQUENCE [LARGE SCALE GENOMIC DNA]</scope>
    <source>
        <tissue evidence="8">Muscle</tissue>
    </source>
</reference>
<dbReference type="PANTHER" id="PTHR43097">
    <property type="entry name" value="GLUTAMINE-TRNA LIGASE"/>
    <property type="match status" value="1"/>
</dbReference>
<dbReference type="GO" id="GO:0005524">
    <property type="term" value="F:ATP binding"/>
    <property type="evidence" value="ECO:0007669"/>
    <property type="project" value="UniProtKB-KW"/>
</dbReference>
<dbReference type="Pfam" id="PF00749">
    <property type="entry name" value="tRNA-synt_1c"/>
    <property type="match status" value="1"/>
</dbReference>
<reference evidence="8 9" key="2">
    <citation type="submission" date="2019-01" db="EMBL/GenBank/DDBJ databases">
        <title>The decoding of complex shrimp genome reveals the adaptation for benthos swimmer, frequently molting mechanism and breeding impact on genome.</title>
        <authorList>
            <person name="Sun Y."/>
            <person name="Gao Y."/>
            <person name="Yu Y."/>
        </authorList>
    </citation>
    <scope>NUCLEOTIDE SEQUENCE [LARGE SCALE GENOMIC DNA]</scope>
    <source>
        <tissue evidence="8">Muscle</tissue>
    </source>
</reference>
<protein>
    <submittedName>
        <fullName evidence="8">Putative glutamine--tRNA ligase</fullName>
    </submittedName>
</protein>
<dbReference type="GO" id="GO:0004819">
    <property type="term" value="F:glutamine-tRNA ligase activity"/>
    <property type="evidence" value="ECO:0007669"/>
    <property type="project" value="TreeGrafter"/>
</dbReference>
<gene>
    <name evidence="8" type="ORF">C7M84_011208</name>
</gene>
<organism evidence="8 9">
    <name type="scientific">Penaeus vannamei</name>
    <name type="common">Whiteleg shrimp</name>
    <name type="synonym">Litopenaeus vannamei</name>
    <dbReference type="NCBI Taxonomy" id="6689"/>
    <lineage>
        <taxon>Eukaryota</taxon>
        <taxon>Metazoa</taxon>
        <taxon>Ecdysozoa</taxon>
        <taxon>Arthropoda</taxon>
        <taxon>Crustacea</taxon>
        <taxon>Multicrustacea</taxon>
        <taxon>Malacostraca</taxon>
        <taxon>Eumalacostraca</taxon>
        <taxon>Eucarida</taxon>
        <taxon>Decapoda</taxon>
        <taxon>Dendrobranchiata</taxon>
        <taxon>Penaeoidea</taxon>
        <taxon>Penaeidae</taxon>
        <taxon>Penaeus</taxon>
    </lineage>
</organism>
<dbReference type="InterPro" id="IPR050132">
    <property type="entry name" value="Gln/Glu-tRNA_Ligase"/>
</dbReference>
<evidence type="ECO:0000256" key="3">
    <source>
        <dbReference type="ARBA" id="ARBA00022840"/>
    </source>
</evidence>
<dbReference type="PANTHER" id="PTHR43097:SF5">
    <property type="entry name" value="GLUTAMATE--TRNA LIGASE"/>
    <property type="match status" value="1"/>
</dbReference>
<evidence type="ECO:0000256" key="5">
    <source>
        <dbReference type="ARBA" id="ARBA00023146"/>
    </source>
</evidence>
<evidence type="ECO:0000256" key="1">
    <source>
        <dbReference type="ARBA" id="ARBA00022598"/>
    </source>
</evidence>
<evidence type="ECO:0000259" key="7">
    <source>
        <dbReference type="Pfam" id="PF00749"/>
    </source>
</evidence>
<keyword evidence="9" id="KW-1185">Reference proteome</keyword>
<proteinExistence type="inferred from homology"/>
<dbReference type="InterPro" id="IPR020058">
    <property type="entry name" value="Glu/Gln-tRNA-synth_Ib_cat-dom"/>
</dbReference>
<dbReference type="Gene3D" id="3.40.50.620">
    <property type="entry name" value="HUPs"/>
    <property type="match status" value="1"/>
</dbReference>
<keyword evidence="1 6" id="KW-0436">Ligase</keyword>
<dbReference type="SUPFAM" id="SSF52374">
    <property type="entry name" value="Nucleotidylyl transferase"/>
    <property type="match status" value="1"/>
</dbReference>
<dbReference type="AlphaFoldDB" id="A0A3R7M970"/>
<dbReference type="GO" id="GO:0006425">
    <property type="term" value="P:glutaminyl-tRNA aminoacylation"/>
    <property type="evidence" value="ECO:0007669"/>
    <property type="project" value="TreeGrafter"/>
</dbReference>
<feature type="domain" description="Glutamyl/glutaminyl-tRNA synthetase class Ib catalytic" evidence="7">
    <location>
        <begin position="41"/>
        <end position="310"/>
    </location>
</feature>
<dbReference type="EMBL" id="QCYY01002417">
    <property type="protein sequence ID" value="ROT70503.1"/>
    <property type="molecule type" value="Genomic_DNA"/>
</dbReference>
<dbReference type="InterPro" id="IPR000924">
    <property type="entry name" value="Glu/Gln-tRNA-synth"/>
</dbReference>
<dbReference type="PRINTS" id="PR00987">
    <property type="entry name" value="TRNASYNTHGLU"/>
</dbReference>
<dbReference type="Proteomes" id="UP000283509">
    <property type="component" value="Unassembled WGS sequence"/>
</dbReference>